<dbReference type="STRING" id="993073.AS029_08900"/>
<evidence type="ECO:0000313" key="3">
    <source>
        <dbReference type="EMBL" id="SDC32505.1"/>
    </source>
</evidence>
<feature type="transmembrane region" description="Helical" evidence="1">
    <location>
        <begin position="115"/>
        <end position="135"/>
    </location>
</feature>
<organism evidence="3 4">
    <name type="scientific">Microbacterium enclense</name>
    <dbReference type="NCBI Taxonomy" id="993073"/>
    <lineage>
        <taxon>Bacteria</taxon>
        <taxon>Bacillati</taxon>
        <taxon>Actinomycetota</taxon>
        <taxon>Actinomycetes</taxon>
        <taxon>Micrococcales</taxon>
        <taxon>Microbacteriaceae</taxon>
        <taxon>Microbacterium</taxon>
    </lineage>
</organism>
<dbReference type="InterPro" id="IPR009597">
    <property type="entry name" value="DUF1206"/>
</dbReference>
<keyword evidence="1" id="KW-0812">Transmembrane</keyword>
<dbReference type="AlphaFoldDB" id="A0A1G6KPP7"/>
<reference evidence="3 4" key="1">
    <citation type="submission" date="2016-09" db="EMBL/GenBank/DDBJ databases">
        <authorList>
            <person name="Capua I."/>
            <person name="De Benedictis P."/>
            <person name="Joannis T."/>
            <person name="Lombin L.H."/>
            <person name="Cattoli G."/>
        </authorList>
    </citation>
    <scope>NUCLEOTIDE SEQUENCE [LARGE SCALE GENOMIC DNA]</scope>
    <source>
        <strain evidence="3 4">NIO-1002</strain>
    </source>
</reference>
<dbReference type="Proteomes" id="UP000183203">
    <property type="component" value="Unassembled WGS sequence"/>
</dbReference>
<evidence type="ECO:0000256" key="1">
    <source>
        <dbReference type="SAM" id="Phobius"/>
    </source>
</evidence>
<protein>
    <recommendedName>
        <fullName evidence="2">DUF1206 domain-containing protein</fullName>
    </recommendedName>
</protein>
<sequence>MQRAYGAGMPSSARSAAREAEANPVFRVAARAGYVANGILHLLVGGLVLAVGFGAAEDTDQTGAFRALAAIPLGAAALGALAVGLVALGCWHLLQAVAPRGLSGWKRLARVLAEAPQGIVFVVIGVLSASVALGARPRAEQAAEDASEAVLTLPIGGAVLGATGLAVAGVGVGFVWMGARRSFRSKVHLPAGVVGHVLSALGVFGFLAKGVALAIVGVLLVVAAAKIEPDTAGGLDGAISALIALPAGPFLAFLVGLGFLAYGVFTVFRARYARLDV</sequence>
<feature type="transmembrane region" description="Helical" evidence="1">
    <location>
        <begin position="197"/>
        <end position="225"/>
    </location>
</feature>
<proteinExistence type="predicted"/>
<feature type="domain" description="DUF1206" evidence="2">
    <location>
        <begin position="204"/>
        <end position="272"/>
    </location>
</feature>
<feature type="domain" description="DUF1206" evidence="2">
    <location>
        <begin position="117"/>
        <end position="181"/>
    </location>
</feature>
<gene>
    <name evidence="3" type="ORF">SAMN05216418_2045</name>
</gene>
<feature type="transmembrane region" description="Helical" evidence="1">
    <location>
        <begin position="155"/>
        <end position="176"/>
    </location>
</feature>
<keyword evidence="1" id="KW-1133">Transmembrane helix</keyword>
<evidence type="ECO:0000259" key="2">
    <source>
        <dbReference type="Pfam" id="PF06724"/>
    </source>
</evidence>
<dbReference type="EMBL" id="FMYG01000004">
    <property type="protein sequence ID" value="SDC32505.1"/>
    <property type="molecule type" value="Genomic_DNA"/>
</dbReference>
<dbReference type="Pfam" id="PF06724">
    <property type="entry name" value="DUF1206"/>
    <property type="match status" value="3"/>
</dbReference>
<name>A0A1G6KPP7_9MICO</name>
<evidence type="ECO:0000313" key="4">
    <source>
        <dbReference type="Proteomes" id="UP000183203"/>
    </source>
</evidence>
<feature type="domain" description="DUF1206" evidence="2">
    <location>
        <begin position="32"/>
        <end position="97"/>
    </location>
</feature>
<accession>A0A1G6KPP7</accession>
<keyword evidence="1" id="KW-0472">Membrane</keyword>
<feature type="transmembrane region" description="Helical" evidence="1">
    <location>
        <begin position="68"/>
        <end position="94"/>
    </location>
</feature>
<feature type="transmembrane region" description="Helical" evidence="1">
    <location>
        <begin position="237"/>
        <end position="265"/>
    </location>
</feature>
<feature type="transmembrane region" description="Helical" evidence="1">
    <location>
        <begin position="34"/>
        <end position="56"/>
    </location>
</feature>